<keyword evidence="6 14" id="KW-0732">Signal</keyword>
<evidence type="ECO:0000256" key="1">
    <source>
        <dbReference type="ARBA" id="ARBA00005529"/>
    </source>
</evidence>
<keyword evidence="9" id="KW-0106">Calcium</keyword>
<keyword evidence="11" id="KW-1015">Disulfide bond</keyword>
<keyword evidence="4" id="KW-0949">S-adenosyl-L-methionine</keyword>
<gene>
    <name evidence="15" type="ORF">CGI_10026597</name>
</gene>
<dbReference type="GO" id="GO:0003677">
    <property type="term" value="F:DNA binding"/>
    <property type="evidence" value="ECO:0007669"/>
    <property type="project" value="InterPro"/>
</dbReference>
<dbReference type="InterPro" id="IPR003644">
    <property type="entry name" value="Calx_beta"/>
</dbReference>
<evidence type="ECO:0000256" key="11">
    <source>
        <dbReference type="ARBA" id="ARBA00023157"/>
    </source>
</evidence>
<dbReference type="SUPFAM" id="SSF141072">
    <property type="entry name" value="CalX-like"/>
    <property type="match status" value="1"/>
</dbReference>
<evidence type="ECO:0000256" key="7">
    <source>
        <dbReference type="ARBA" id="ARBA00022737"/>
    </source>
</evidence>
<keyword evidence="5" id="KW-0479">Metal-binding</keyword>
<evidence type="ECO:0000256" key="13">
    <source>
        <dbReference type="SAM" id="MobiDB-lite"/>
    </source>
</evidence>
<dbReference type="GO" id="GO:0046872">
    <property type="term" value="F:metal ion binding"/>
    <property type="evidence" value="ECO:0007669"/>
    <property type="project" value="UniProtKB-KW"/>
</dbReference>
<keyword evidence="10" id="KW-0130">Cell adhesion</keyword>
<dbReference type="Gene3D" id="3.10.100.10">
    <property type="entry name" value="Mannose-Binding Protein A, subunit A"/>
    <property type="match status" value="1"/>
</dbReference>
<dbReference type="PROSITE" id="PS51854">
    <property type="entry name" value="CSPG"/>
    <property type="match status" value="12"/>
</dbReference>
<feature type="compositionally biased region" description="Polar residues" evidence="13">
    <location>
        <begin position="2121"/>
        <end position="2133"/>
    </location>
</feature>
<keyword evidence="3" id="KW-0808">Transferase</keyword>
<feature type="region of interest" description="Disordered" evidence="13">
    <location>
        <begin position="1822"/>
        <end position="1927"/>
    </location>
</feature>
<feature type="compositionally biased region" description="Low complexity" evidence="13">
    <location>
        <begin position="1856"/>
        <end position="1876"/>
    </location>
</feature>
<dbReference type="Pfam" id="PF03160">
    <property type="entry name" value="Calx-beta"/>
    <property type="match status" value="1"/>
</dbReference>
<dbReference type="InterPro" id="IPR051561">
    <property type="entry name" value="FRAS1_ECM"/>
</dbReference>
<evidence type="ECO:0000256" key="5">
    <source>
        <dbReference type="ARBA" id="ARBA00022723"/>
    </source>
</evidence>
<dbReference type="InterPro" id="IPR017985">
    <property type="entry name" value="MeTrfase_CN4_CS"/>
</dbReference>
<evidence type="ECO:0000256" key="9">
    <source>
        <dbReference type="ARBA" id="ARBA00022837"/>
    </source>
</evidence>
<dbReference type="InParanoid" id="K1QPE5"/>
<dbReference type="InterPro" id="IPR016186">
    <property type="entry name" value="C-type_lectin-like/link_sf"/>
</dbReference>
<evidence type="ECO:0000256" key="14">
    <source>
        <dbReference type="SAM" id="SignalP"/>
    </source>
</evidence>
<feature type="compositionally biased region" description="Basic residues" evidence="13">
    <location>
        <begin position="2136"/>
        <end position="2148"/>
    </location>
</feature>
<name>K1QPE5_MAGGI</name>
<sequence>MDFEVWILLLCLIVTSAGQILVSKKEISVDIGRNVFLRKDDLVFVDTTKKSECRVEVVQNDPITQRVGRLEPTIFDCSFHPNSIQYIHGGSPLLDKDKVKLRVYRFSDSSTVSQTFHLNVQIANTSHEIVITRGLRPVVVPEFNGLSNPIDSSVIRFYFSGKSNVTCTVSFSSQRSTWPIAGHIVEGEGKTSVDTMQKSCTDFVYSKLYYQHVQSPNPDVDYLPLTVELHDPDISDDVMIERFYLPIHIKGALPNSPPRSSFMSIYMMDVNQFILSTLLPGVISAEDYETNSKDLVYNITNLPNTNGGYFVHLDDHTLPIDSFIQDDLDHHRIAYQPPSTSQSERRVFEAKFTVFDSHFASSLPIVLHIAVRPSATNAPRVAINKGLVLLEGQSRQITIDELSILDPDNANSVSLYVLGGLKYGQLLKNKRSTIAMTLEDLRRGLISYQHDDSDSTNDHVQFRISDGQHTIMINFPIIIIPKDDSAPYLVNNIGLETNEGETKRISTNMLSAHDTDSIDENIMYVITQPPSAGEVIKKTIPGDAGTRISKFNQRNIKRGQIFYRHFGNEVFKDSFVFKLRDHQDPPNRSEDKTFHIIIKPVYENPPQLAPKATRLVHVPETDITYITKDELQYTDIETDDNKLTYIITSPPYFVYNAGYEEAGRIIATHNYSSLSKNASIPAITTFKQEDINHMKIAYMPPIADIGPESRLVRFVYTVQDSSGNQVLGQYFEIDVQPVNDKPPSILVSKLLVEEGGILGISNLQLTATDEDTLPEDLVFILDETPSYGVVQKGGIALTQKGEFKIDDLRRNDIRYVHDGAEVLLDSFTLTVSDGINRATKVVEVDIVPLDDTAPLLKNNLRPRLIVSEGGDAIVTSSVLAATDEDTDDGGLIFLIVKQPKHGIMQLLEQPVTKFTQKDVNGNKVKYIHTGGEVGNNMIKDTVTFIVSNQNFMATGDLPVYDLNITITPVDNSKPAIIKGIELSVNEGGSVTLTPAAVTAKDPDTDPEEISFVITKQPQWGYLENLKPLKGSEKSRSGFRITTFKLQDIIDKTINYVQANHKGVEPIYDEVEFYATDGKQSSDETPLGFRIIPQNDEEPDVMLQDFAVDEGSSKVIDQLIIDAIDMDVPKEQLTLSISQAPDHGDIVLMIQTANGEVEVAVHDFTVEELHKGMKLKYRHDNSEHFRDNFALTVSDGRHEVKKLCNISIRALNDEGPEITKNAGLQLDYGDFAMISSASLQSTDPDNSENEVVYILMSVPKKGSLQFCTDPFSPTRISECRDMQVGENFTQHDVDMNRVRYIHTTSMGNTETDSFLFLLTDGTNRRHVETFEIRIRNSKKSNLAVYNKGLHVREGERTSLSTNNLSASDESTKADEIVFAITQMPRHGQIEFIDKPLVRINSFTQLDLASRKVVYNNLNKGDNTEDLFKFTVTNGLSQAKEGDFRISIEPLDRVLPSLTVNTLIEVTQGGEVELSPLLLKAQDPDTTDSSVTFIIAKPPTYGRLYNNGIIITRSFTQSDINLGFITYRTDGSHAGLDNFLFNISDGKHSGFLVNRTLQTKPVICSIFIKPLVNDAPKLLTLKQPDTLEYFGNDRYGFRLTNRNLKAIDSDSTSSQLTYNVIKRPQFGHIENVKTKRYVRRRFTQKDLDDSSLHYILNPRKSQTNDSFTFSVSDNRGNVLDNQRFEMKWSRIEFPRKQIISCEDIGTLSITLKRTGDLNQISFVGIKVRDMSAKSGLDFYTSSSKQVQFNPGMKQATWDIQIADDGIMENGEKFQIFLEEPINAVLGRKVKMNIHIINAENGECPQYLGMISKNNKEVIDLQDSLVPSPNKKTETVGTFSNFNGPGTIKENPLDNAYNTDPDSTPSKSSPSSSKASTSFKDPDFNEVVPTKRNRKKSKKKGRKRNKKKNRKSKKSKKDVTKKSDSIFPLPSSSLRIQAPQNCTRTTKDLFHFNSYTQKLYKCNGYTWQMWDSGTPQDASGISAPAPSVCIIGEFFEGRCYKFYKERKSWEEAKRYCQSLSVMPSTLTPVRSKAHYQFLAKLAGKNSYWIGLNNKRNPRDWEYLSGGTSSAPLLSYTNWGKNQPQTRGRRDRRNCVLVNKRRKWKNKSCTKNLKRFICEGVPGQKFSSLQSSPSDQPNRNRGKRRRRYRWSS</sequence>
<evidence type="ECO:0000256" key="10">
    <source>
        <dbReference type="ARBA" id="ARBA00022889"/>
    </source>
</evidence>
<dbReference type="GO" id="GO:0007154">
    <property type="term" value="P:cell communication"/>
    <property type="evidence" value="ECO:0007669"/>
    <property type="project" value="InterPro"/>
</dbReference>
<dbReference type="PROSITE" id="PS00615">
    <property type="entry name" value="C_TYPE_LECTIN_1"/>
    <property type="match status" value="1"/>
</dbReference>
<evidence type="ECO:0000256" key="8">
    <source>
        <dbReference type="ARBA" id="ARBA00022747"/>
    </source>
</evidence>
<dbReference type="Gene3D" id="2.60.40.2030">
    <property type="match status" value="1"/>
</dbReference>
<feature type="signal peptide" evidence="14">
    <location>
        <begin position="1"/>
        <end position="18"/>
    </location>
</feature>
<evidence type="ECO:0000256" key="6">
    <source>
        <dbReference type="ARBA" id="ARBA00022729"/>
    </source>
</evidence>
<feature type="chain" id="PRO_5043747020" evidence="14">
    <location>
        <begin position="19"/>
        <end position="2148"/>
    </location>
</feature>
<accession>K1QPE5</accession>
<dbReference type="InterPro" id="IPR018378">
    <property type="entry name" value="C-type_lectin_CS"/>
</dbReference>
<dbReference type="GO" id="GO:0016020">
    <property type="term" value="C:membrane"/>
    <property type="evidence" value="ECO:0007669"/>
    <property type="project" value="InterPro"/>
</dbReference>
<feature type="region of interest" description="Disordered" evidence="13">
    <location>
        <begin position="2120"/>
        <end position="2148"/>
    </location>
</feature>
<proteinExistence type="inferred from homology"/>
<dbReference type="PANTHER" id="PTHR45739:SF11">
    <property type="entry name" value="FRAS1-RELATED EXTRACELLULAR MATRIX PROTEIN 1-LIKE ISOFORM X1"/>
    <property type="match status" value="1"/>
</dbReference>
<dbReference type="Pfam" id="PF16184">
    <property type="entry name" value="Cadherin_3"/>
    <property type="match status" value="11"/>
</dbReference>
<dbReference type="Pfam" id="PF19309">
    <property type="entry name" value="Frem_N"/>
    <property type="match status" value="1"/>
</dbReference>
<keyword evidence="12" id="KW-0325">Glycoprotein</keyword>
<keyword evidence="8" id="KW-0680">Restriction system</keyword>
<dbReference type="SUPFAM" id="SSF56436">
    <property type="entry name" value="C-type lectin-like"/>
    <property type="match status" value="1"/>
</dbReference>
<dbReference type="GO" id="GO:0009307">
    <property type="term" value="P:DNA restriction-modification system"/>
    <property type="evidence" value="ECO:0007669"/>
    <property type="project" value="UniProtKB-KW"/>
</dbReference>
<dbReference type="GO" id="GO:0032259">
    <property type="term" value="P:methylation"/>
    <property type="evidence" value="ECO:0007669"/>
    <property type="project" value="UniProtKB-KW"/>
</dbReference>
<dbReference type="InterPro" id="IPR001304">
    <property type="entry name" value="C-type_lectin-like"/>
</dbReference>
<dbReference type="PANTHER" id="PTHR45739">
    <property type="entry name" value="MATRIX PROTEIN, PUTATIVE-RELATED"/>
    <property type="match status" value="1"/>
</dbReference>
<reference evidence="15" key="1">
    <citation type="journal article" date="2012" name="Nature">
        <title>The oyster genome reveals stress adaptation and complexity of shell formation.</title>
        <authorList>
            <person name="Zhang G."/>
            <person name="Fang X."/>
            <person name="Guo X."/>
            <person name="Li L."/>
            <person name="Luo R."/>
            <person name="Xu F."/>
            <person name="Yang P."/>
            <person name="Zhang L."/>
            <person name="Wang X."/>
            <person name="Qi H."/>
            <person name="Xiong Z."/>
            <person name="Que H."/>
            <person name="Xie Y."/>
            <person name="Holland P.W."/>
            <person name="Paps J."/>
            <person name="Zhu Y."/>
            <person name="Wu F."/>
            <person name="Chen Y."/>
            <person name="Wang J."/>
            <person name="Peng C."/>
            <person name="Meng J."/>
            <person name="Yang L."/>
            <person name="Liu J."/>
            <person name="Wen B."/>
            <person name="Zhang N."/>
            <person name="Huang Z."/>
            <person name="Zhu Q."/>
            <person name="Feng Y."/>
            <person name="Mount A."/>
            <person name="Hedgecock D."/>
            <person name="Xu Z."/>
            <person name="Liu Y."/>
            <person name="Domazet-Loso T."/>
            <person name="Du Y."/>
            <person name="Sun X."/>
            <person name="Zhang S."/>
            <person name="Liu B."/>
            <person name="Cheng P."/>
            <person name="Jiang X."/>
            <person name="Li J."/>
            <person name="Fan D."/>
            <person name="Wang W."/>
            <person name="Fu W."/>
            <person name="Wang T."/>
            <person name="Wang B."/>
            <person name="Zhang J."/>
            <person name="Peng Z."/>
            <person name="Li Y."/>
            <person name="Li N."/>
            <person name="Wang J."/>
            <person name="Chen M."/>
            <person name="He Y."/>
            <person name="Tan F."/>
            <person name="Song X."/>
            <person name="Zheng Q."/>
            <person name="Huang R."/>
            <person name="Yang H."/>
            <person name="Du X."/>
            <person name="Chen L."/>
            <person name="Yang M."/>
            <person name="Gaffney P.M."/>
            <person name="Wang S."/>
            <person name="Luo L."/>
            <person name="She Z."/>
            <person name="Ming Y."/>
            <person name="Huang W."/>
            <person name="Zhang S."/>
            <person name="Huang B."/>
            <person name="Zhang Y."/>
            <person name="Qu T."/>
            <person name="Ni P."/>
            <person name="Miao G."/>
            <person name="Wang J."/>
            <person name="Wang Q."/>
            <person name="Steinberg C.E."/>
            <person name="Wang H."/>
            <person name="Li N."/>
            <person name="Qian L."/>
            <person name="Zhang G."/>
            <person name="Li Y."/>
            <person name="Yang H."/>
            <person name="Liu X."/>
            <person name="Wang J."/>
            <person name="Yin Y."/>
            <person name="Wang J."/>
        </authorList>
    </citation>
    <scope>NUCLEOTIDE SEQUENCE [LARGE SCALE GENOMIC DNA]</scope>
    <source>
        <strain evidence="15">05x7-T-G4-1.051#20</strain>
    </source>
</reference>
<dbReference type="SMART" id="SM00237">
    <property type="entry name" value="Calx_beta"/>
    <property type="match status" value="1"/>
</dbReference>
<dbReference type="PROSITE" id="PS50041">
    <property type="entry name" value="C_TYPE_LECTIN_2"/>
    <property type="match status" value="1"/>
</dbReference>
<evidence type="ECO:0000256" key="2">
    <source>
        <dbReference type="ARBA" id="ARBA00022603"/>
    </source>
</evidence>
<dbReference type="EMBL" id="JH816764">
    <property type="protein sequence ID" value="EKC38797.1"/>
    <property type="molecule type" value="Genomic_DNA"/>
</dbReference>
<protein>
    <submittedName>
        <fullName evidence="15">FRAS1-related extracellular matrix protein 1</fullName>
    </submittedName>
</protein>
<evidence type="ECO:0000256" key="12">
    <source>
        <dbReference type="ARBA" id="ARBA00023180"/>
    </source>
</evidence>
<evidence type="ECO:0000256" key="3">
    <source>
        <dbReference type="ARBA" id="ARBA00022679"/>
    </source>
</evidence>
<dbReference type="CDD" id="cd00037">
    <property type="entry name" value="CLECT"/>
    <property type="match status" value="1"/>
</dbReference>
<dbReference type="HOGENOM" id="CLU_001041_0_0_1"/>
<dbReference type="GO" id="GO:0007155">
    <property type="term" value="P:cell adhesion"/>
    <property type="evidence" value="ECO:0007669"/>
    <property type="project" value="UniProtKB-KW"/>
</dbReference>
<dbReference type="PROSITE" id="PS00093">
    <property type="entry name" value="N4_MTASE"/>
    <property type="match status" value="1"/>
</dbReference>
<comment type="similarity">
    <text evidence="1">Belongs to the FRAS1 family.</text>
</comment>
<evidence type="ECO:0000256" key="4">
    <source>
        <dbReference type="ARBA" id="ARBA00022691"/>
    </source>
</evidence>
<dbReference type="InterPro" id="IPR039005">
    <property type="entry name" value="CSPG_rpt"/>
</dbReference>
<feature type="compositionally biased region" description="Basic residues" evidence="13">
    <location>
        <begin position="1888"/>
        <end position="1913"/>
    </location>
</feature>
<organism evidence="15">
    <name type="scientific">Magallana gigas</name>
    <name type="common">Pacific oyster</name>
    <name type="synonym">Crassostrea gigas</name>
    <dbReference type="NCBI Taxonomy" id="29159"/>
    <lineage>
        <taxon>Eukaryota</taxon>
        <taxon>Metazoa</taxon>
        <taxon>Spiralia</taxon>
        <taxon>Lophotrochozoa</taxon>
        <taxon>Mollusca</taxon>
        <taxon>Bivalvia</taxon>
        <taxon>Autobranchia</taxon>
        <taxon>Pteriomorphia</taxon>
        <taxon>Ostreida</taxon>
        <taxon>Ostreoidea</taxon>
        <taxon>Ostreidae</taxon>
        <taxon>Magallana</taxon>
    </lineage>
</organism>
<dbReference type="InterPro" id="IPR016187">
    <property type="entry name" value="CTDL_fold"/>
</dbReference>
<dbReference type="Pfam" id="PF00059">
    <property type="entry name" value="Lectin_C"/>
    <property type="match status" value="1"/>
</dbReference>
<feature type="compositionally biased region" description="Polar residues" evidence="13">
    <location>
        <begin position="1832"/>
        <end position="1841"/>
    </location>
</feature>
<dbReference type="GO" id="GO:0009653">
    <property type="term" value="P:anatomical structure morphogenesis"/>
    <property type="evidence" value="ECO:0007669"/>
    <property type="project" value="TreeGrafter"/>
</dbReference>
<dbReference type="GO" id="GO:0015667">
    <property type="term" value="F:site-specific DNA-methyltransferase (cytosine-N4-specific) activity"/>
    <property type="evidence" value="ECO:0007669"/>
    <property type="project" value="InterPro"/>
</dbReference>
<keyword evidence="7" id="KW-0677">Repeat</keyword>
<keyword evidence="2" id="KW-0489">Methyltransferase</keyword>
<dbReference type="InterPro" id="IPR045658">
    <property type="entry name" value="FRAS1-rel_N"/>
</dbReference>
<evidence type="ECO:0000313" key="15">
    <source>
        <dbReference type="EMBL" id="EKC38797.1"/>
    </source>
</evidence>
<dbReference type="InterPro" id="IPR038081">
    <property type="entry name" value="CalX-like_sf"/>
</dbReference>
<dbReference type="SMART" id="SM00034">
    <property type="entry name" value="CLECT"/>
    <property type="match status" value="1"/>
</dbReference>